<dbReference type="Pfam" id="PF00702">
    <property type="entry name" value="Hydrolase"/>
    <property type="match status" value="1"/>
</dbReference>
<sequence length="502" mass="53189">MDYLTSSPAPQPRRGGRRVELKPPPPACSAPCRGPQNKGSGGARRQSRGEEKEGTEEPRPTKSSAGTVGSTRQRTVLWDPLRVGVSVWVGGWVGGPWATTDGTKLPVATTSSWSGISTSRNSGAARSPLGFKSPDAGELVIRSLSWFFLSGSFPYGFSLFKRGGFPSLGSTTAHAHEVFDALCHLELSGTEPILPSFQLSCLSGAHGMASLSSLHAGPRSSPSLPRPSSTRAPPASQVAVRLTSPLFHCAKLCKSRNLLAAALEVSKDGSSVVPANTLPSKGAIETLRSADAVCFDVDSTVILDEGIDELADFCGAGKAVAEWTAKAMTGTVPFEEALAARLSLIKPSLSQVEECLKKRPPRISPGMADLVKKLKSNNIDVFLVSGGFRQMIKPVAFELGIPPENITANQLLFRTSGEYAGFDPAEPTSRSGGKAKAVQQIKQDHGYKTVVMIGDGATDLEARQPGGADLFICYAGVQMREPVAAEADWVVFDFQELITKLP</sequence>
<feature type="compositionally biased region" description="Basic and acidic residues" evidence="12">
    <location>
        <begin position="47"/>
        <end position="60"/>
    </location>
</feature>
<evidence type="ECO:0000256" key="8">
    <source>
        <dbReference type="ARBA" id="ARBA00022842"/>
    </source>
</evidence>
<dbReference type="InterPro" id="IPR023214">
    <property type="entry name" value="HAD_sf"/>
</dbReference>
<evidence type="ECO:0000256" key="12">
    <source>
        <dbReference type="SAM" id="MobiDB-lite"/>
    </source>
</evidence>
<dbReference type="GO" id="GO:0000287">
    <property type="term" value="F:magnesium ion binding"/>
    <property type="evidence" value="ECO:0007669"/>
    <property type="project" value="TreeGrafter"/>
</dbReference>
<dbReference type="FunFam" id="3.40.50.1000:FF:000077">
    <property type="entry name" value="Phosphoserine phosphatase, chloroplastic"/>
    <property type="match status" value="1"/>
</dbReference>
<evidence type="ECO:0000256" key="6">
    <source>
        <dbReference type="ARBA" id="ARBA00022723"/>
    </source>
</evidence>
<dbReference type="InterPro" id="IPR036412">
    <property type="entry name" value="HAD-like_sf"/>
</dbReference>
<keyword evidence="9" id="KW-0718">Serine biosynthesis</keyword>
<comment type="similarity">
    <text evidence="3">Belongs to the HAD-like hydrolase superfamily. SerB family.</text>
</comment>
<dbReference type="NCBIfam" id="TIGR01488">
    <property type="entry name" value="HAD-SF-IB"/>
    <property type="match status" value="1"/>
</dbReference>
<evidence type="ECO:0000256" key="2">
    <source>
        <dbReference type="ARBA" id="ARBA00005135"/>
    </source>
</evidence>
<evidence type="ECO:0000256" key="11">
    <source>
        <dbReference type="PIRSR" id="PIRSR604469-1"/>
    </source>
</evidence>
<dbReference type="EMBL" id="CAJGYO010000009">
    <property type="protein sequence ID" value="CAD6253044.1"/>
    <property type="molecule type" value="Genomic_DNA"/>
</dbReference>
<evidence type="ECO:0000256" key="10">
    <source>
        <dbReference type="ARBA" id="ARBA00031693"/>
    </source>
</evidence>
<dbReference type="GO" id="GO:0009507">
    <property type="term" value="C:chloroplast"/>
    <property type="evidence" value="ECO:0007669"/>
    <property type="project" value="TreeGrafter"/>
</dbReference>
<feature type="compositionally biased region" description="Polar residues" evidence="12">
    <location>
        <begin position="61"/>
        <end position="73"/>
    </location>
</feature>
<feature type="active site" description="Nucleophile" evidence="11">
    <location>
        <position position="296"/>
    </location>
</feature>
<dbReference type="UniPathway" id="UPA00135">
    <property type="reaction ID" value="UER00198"/>
</dbReference>
<comment type="cofactor">
    <cofactor evidence="1">
        <name>Mg(2+)</name>
        <dbReference type="ChEBI" id="CHEBI:18420"/>
    </cofactor>
</comment>
<accession>A0A811QAA6</accession>
<dbReference type="NCBIfam" id="TIGR00338">
    <property type="entry name" value="serB"/>
    <property type="match status" value="1"/>
</dbReference>
<dbReference type="AlphaFoldDB" id="A0A811QAA6"/>
<comment type="caution">
    <text evidence="13">The sequence shown here is derived from an EMBL/GenBank/DDBJ whole genome shotgun (WGS) entry which is preliminary data.</text>
</comment>
<evidence type="ECO:0000256" key="3">
    <source>
        <dbReference type="ARBA" id="ARBA00009184"/>
    </source>
</evidence>
<feature type="active site" description="Proton donor" evidence="11">
    <location>
        <position position="298"/>
    </location>
</feature>
<dbReference type="Gene3D" id="3.40.50.1000">
    <property type="entry name" value="HAD superfamily/HAD-like"/>
    <property type="match status" value="2"/>
</dbReference>
<evidence type="ECO:0000256" key="9">
    <source>
        <dbReference type="ARBA" id="ARBA00023299"/>
    </source>
</evidence>
<feature type="region of interest" description="Disordered" evidence="12">
    <location>
        <begin position="1"/>
        <end position="73"/>
    </location>
</feature>
<evidence type="ECO:0000313" key="13">
    <source>
        <dbReference type="EMBL" id="CAD6253044.1"/>
    </source>
</evidence>
<evidence type="ECO:0000313" key="14">
    <source>
        <dbReference type="Proteomes" id="UP000604825"/>
    </source>
</evidence>
<dbReference type="InterPro" id="IPR050582">
    <property type="entry name" value="HAD-like_SerB"/>
</dbReference>
<dbReference type="PANTHER" id="PTHR43344">
    <property type="entry name" value="PHOSPHOSERINE PHOSPHATASE"/>
    <property type="match status" value="1"/>
</dbReference>
<keyword evidence="6" id="KW-0479">Metal-binding</keyword>
<feature type="compositionally biased region" description="Low complexity" evidence="12">
    <location>
        <begin position="216"/>
        <end position="235"/>
    </location>
</feature>
<dbReference type="GO" id="GO:0006564">
    <property type="term" value="P:L-serine biosynthetic process"/>
    <property type="evidence" value="ECO:0007669"/>
    <property type="project" value="UniProtKB-KW"/>
</dbReference>
<dbReference type="GO" id="GO:0036424">
    <property type="term" value="F:L-phosphoserine phosphatase activity"/>
    <property type="evidence" value="ECO:0007669"/>
    <property type="project" value="InterPro"/>
</dbReference>
<evidence type="ECO:0000256" key="4">
    <source>
        <dbReference type="ARBA" id="ARBA00012640"/>
    </source>
</evidence>
<evidence type="ECO:0000256" key="7">
    <source>
        <dbReference type="ARBA" id="ARBA00022801"/>
    </source>
</evidence>
<organism evidence="13 14">
    <name type="scientific">Miscanthus lutarioriparius</name>
    <dbReference type="NCBI Taxonomy" id="422564"/>
    <lineage>
        <taxon>Eukaryota</taxon>
        <taxon>Viridiplantae</taxon>
        <taxon>Streptophyta</taxon>
        <taxon>Embryophyta</taxon>
        <taxon>Tracheophyta</taxon>
        <taxon>Spermatophyta</taxon>
        <taxon>Magnoliopsida</taxon>
        <taxon>Liliopsida</taxon>
        <taxon>Poales</taxon>
        <taxon>Poaceae</taxon>
        <taxon>PACMAD clade</taxon>
        <taxon>Panicoideae</taxon>
        <taxon>Andropogonodae</taxon>
        <taxon>Andropogoneae</taxon>
        <taxon>Saccharinae</taxon>
        <taxon>Miscanthus</taxon>
    </lineage>
</organism>
<keyword evidence="14" id="KW-1185">Reference proteome</keyword>
<dbReference type="EC" id="3.1.3.3" evidence="4"/>
<evidence type="ECO:0000256" key="1">
    <source>
        <dbReference type="ARBA" id="ARBA00001946"/>
    </source>
</evidence>
<protein>
    <recommendedName>
        <fullName evidence="4">phosphoserine phosphatase</fullName>
        <ecNumber evidence="4">3.1.3.3</ecNumber>
    </recommendedName>
    <alternativeName>
        <fullName evidence="10">O-phosphoserine phosphohydrolase</fullName>
    </alternativeName>
</protein>
<evidence type="ECO:0000256" key="5">
    <source>
        <dbReference type="ARBA" id="ARBA00022605"/>
    </source>
</evidence>
<keyword evidence="8" id="KW-0460">Magnesium</keyword>
<keyword evidence="5" id="KW-0028">Amino-acid biosynthesis</keyword>
<proteinExistence type="inferred from homology"/>
<name>A0A811QAA6_9POAL</name>
<gene>
    <name evidence="13" type="ORF">NCGR_LOCUS36687</name>
</gene>
<dbReference type="SUPFAM" id="SSF56784">
    <property type="entry name" value="HAD-like"/>
    <property type="match status" value="1"/>
</dbReference>
<dbReference type="CDD" id="cd04309">
    <property type="entry name" value="HAD_PSP_eu"/>
    <property type="match status" value="1"/>
</dbReference>
<dbReference type="PANTHER" id="PTHR43344:SF2">
    <property type="entry name" value="PHOSPHOSERINE PHOSPHATASE"/>
    <property type="match status" value="1"/>
</dbReference>
<keyword evidence="7" id="KW-0378">Hydrolase</keyword>
<reference evidence="13" key="1">
    <citation type="submission" date="2020-10" db="EMBL/GenBank/DDBJ databases">
        <authorList>
            <person name="Han B."/>
            <person name="Lu T."/>
            <person name="Zhao Q."/>
            <person name="Huang X."/>
            <person name="Zhao Y."/>
        </authorList>
    </citation>
    <scope>NUCLEOTIDE SEQUENCE</scope>
</reference>
<feature type="region of interest" description="Disordered" evidence="12">
    <location>
        <begin position="213"/>
        <end position="235"/>
    </location>
</feature>
<dbReference type="OrthoDB" id="27226at2759"/>
<dbReference type="Proteomes" id="UP000604825">
    <property type="component" value="Unassembled WGS sequence"/>
</dbReference>
<dbReference type="InterPro" id="IPR004469">
    <property type="entry name" value="PSP"/>
</dbReference>
<comment type="pathway">
    <text evidence="2">Amino-acid biosynthesis; L-serine biosynthesis; L-serine from 3-phospho-D-glycerate: step 3/3.</text>
</comment>